<evidence type="ECO:0000256" key="4">
    <source>
        <dbReference type="ARBA" id="ARBA00022729"/>
    </source>
</evidence>
<reference evidence="14" key="1">
    <citation type="journal article" date="2018" name="Nat. Plants">
        <title>Whole-genome landscape of Medicago truncatula symbiotic genes.</title>
        <authorList>
            <person name="Pecrix Y."/>
            <person name="Gamas P."/>
            <person name="Carrere S."/>
        </authorList>
    </citation>
    <scope>NUCLEOTIDE SEQUENCE</scope>
    <source>
        <tissue evidence="14">Leaves</tissue>
    </source>
</reference>
<comment type="catalytic activity">
    <reaction evidence="1">
        <text>Hydrolysis of terminal, non-reducing (1-&gt;4)-linked alpha-D-glucose residues with release of alpha-D-glucose.</text>
        <dbReference type="EC" id="3.2.1.20"/>
    </reaction>
</comment>
<dbReference type="InterPro" id="IPR030458">
    <property type="entry name" value="Glyco_hydro_31_AS"/>
</dbReference>
<evidence type="ECO:0000259" key="13">
    <source>
        <dbReference type="Pfam" id="PF21365"/>
    </source>
</evidence>
<feature type="signal peptide" evidence="10">
    <location>
        <begin position="1"/>
        <end position="32"/>
    </location>
</feature>
<dbReference type="GO" id="GO:0004558">
    <property type="term" value="F:alpha-1,4-glucosidase activity"/>
    <property type="evidence" value="ECO:0007669"/>
    <property type="project" value="UniProtKB-EC"/>
</dbReference>
<dbReference type="PANTHER" id="PTHR22762:SF133">
    <property type="entry name" value="P-TYPE DOMAIN-CONTAINING PROTEIN"/>
    <property type="match status" value="1"/>
</dbReference>
<dbReference type="Gramene" id="rna8702">
    <property type="protein sequence ID" value="RHN72936.1"/>
    <property type="gene ID" value="gene8702"/>
</dbReference>
<feature type="chain" id="PRO_5017203472" description="alpha-glucosidase" evidence="10">
    <location>
        <begin position="33"/>
        <end position="925"/>
    </location>
</feature>
<comment type="similarity">
    <text evidence="2 9">Belongs to the glycosyl hydrolase 31 family.</text>
</comment>
<dbReference type="Proteomes" id="UP000265566">
    <property type="component" value="Chromosome 2"/>
</dbReference>
<organism evidence="14">
    <name type="scientific">Medicago truncatula</name>
    <name type="common">Barrel medic</name>
    <name type="synonym">Medicago tribuloides</name>
    <dbReference type="NCBI Taxonomy" id="3880"/>
    <lineage>
        <taxon>Eukaryota</taxon>
        <taxon>Viridiplantae</taxon>
        <taxon>Streptophyta</taxon>
        <taxon>Embryophyta</taxon>
        <taxon>Tracheophyta</taxon>
        <taxon>Spermatophyta</taxon>
        <taxon>Magnoliopsida</taxon>
        <taxon>eudicotyledons</taxon>
        <taxon>Gunneridae</taxon>
        <taxon>Pentapetalae</taxon>
        <taxon>rosids</taxon>
        <taxon>fabids</taxon>
        <taxon>Fabales</taxon>
        <taxon>Fabaceae</taxon>
        <taxon>Papilionoideae</taxon>
        <taxon>50 kb inversion clade</taxon>
        <taxon>NPAAA clade</taxon>
        <taxon>Hologalegina</taxon>
        <taxon>IRL clade</taxon>
        <taxon>Trifolieae</taxon>
        <taxon>Medicago</taxon>
    </lineage>
</organism>
<dbReference type="CDD" id="cd06602">
    <property type="entry name" value="GH31_MGAM_SI_GAA"/>
    <property type="match status" value="1"/>
</dbReference>
<keyword evidence="7 9" id="KW-0326">Glycosidase</keyword>
<evidence type="ECO:0000256" key="5">
    <source>
        <dbReference type="ARBA" id="ARBA00022801"/>
    </source>
</evidence>
<dbReference type="PROSITE" id="PS00129">
    <property type="entry name" value="GLYCOSYL_HYDROL_F31_1"/>
    <property type="match status" value="1"/>
</dbReference>
<feature type="domain" description="Glycoside hydrolase family 31 N-terminal" evidence="12">
    <location>
        <begin position="81"/>
        <end position="250"/>
    </location>
</feature>
<dbReference type="PANTHER" id="PTHR22762">
    <property type="entry name" value="ALPHA-GLUCOSIDASE"/>
    <property type="match status" value="1"/>
</dbReference>
<dbReference type="PROSITE" id="PS00707">
    <property type="entry name" value="GLYCOSYL_HYDROL_F31_2"/>
    <property type="match status" value="1"/>
</dbReference>
<dbReference type="AlphaFoldDB" id="A0A396J4F2"/>
<dbReference type="SUPFAM" id="SSF51445">
    <property type="entry name" value="(Trans)glycosidases"/>
    <property type="match status" value="1"/>
</dbReference>
<sequence length="925" mass="103949">MVTSPRTKTRNILLPLLAFCFNVFVILSQTVADSPSKETQVGYGYTIISVKSDPTGKSLSANLKLIKSSSVFGPDIPLLNLSASFEAKDKLRVRITDSNNQRWEVPEELIPRDSSSSSLSHHFRQQNSQNSKYIITHPNSDLIFTLHNTTPFGFTITRKSNKDILFNTLPEDPLNPETFLVFKEQYLQISTSLPSKRASLYGFGEHTKSSFKLKPNQTFTLWNEDIGSSNVDVNLYGSHPFYLDVRKGSSDGRVKSGTTHGVLLLNSNGMDVVYSGDRLTYKVIGGVFDLYFFAGSSPELVLDQYTQFIGRPAPMPYWSFGFHQCRWGYKNVNDVQGVVTNYAKAGIPLEVMWTDIDYMDAYKDFTLDPVNFPKDKMRNFVDTLHKNGQKYVLILDPGISVNNTYATYVRGLQADVYLKRNGVNYLGEVWPGPVYYPDFLNPHSQEFWGEEIKLFRELLPFDGIWLDMNELSNFITSNDTPHSNLDSPPYKINSTGVQRPINNKTVPATSLHYGNITEYDSHNLYGLLESKTTNRALVEITSKRPFILSRSTFVSSGKYTAHWTGDNAATWNDLAYSIPSILNFGIFGVPMVGADICGFSADTTEELCRRWIQLGAFYPFARDHSDKSSIRQELYLWDSVAASARKVLALRYRLLPYFYTLMYESNTKGTPIARPLFFSFPEDITTYEINSQFLLGNGVLVSPVLQSGAVTVDAYFPKGNWFDLFNPSNSVSAESGKYVTLDAPSDHINVHVGEGNILALQGEAMTTKAARNTAFELLVVFSGNGNSYGQVYLDDGEALDLEGEKDQWTLVRFYGALYNNDSVSVTSNVTNGKFALDQKWTIEKVTFLGIPNYGRLNGNDLAESELNVVSGMNSTRKRVLITKFDRSSKFVTVEVSNLKQLIGEQFELKTKIRKKKLLLLLSGKC</sequence>
<protein>
    <recommendedName>
        <fullName evidence="3">alpha-glucosidase</fullName>
        <ecNumber evidence="3">3.2.1.20</ecNumber>
    </recommendedName>
    <alternativeName>
        <fullName evidence="8">Maltase</fullName>
    </alternativeName>
</protein>
<dbReference type="SUPFAM" id="SSF51011">
    <property type="entry name" value="Glycosyl hydrolase domain"/>
    <property type="match status" value="1"/>
</dbReference>
<keyword evidence="4 10" id="KW-0732">Signal</keyword>
<feature type="domain" description="Glycoside hydrolase family 31 TIM barrel" evidence="11">
    <location>
        <begin position="312"/>
        <end position="661"/>
    </location>
</feature>
<dbReference type="SUPFAM" id="SSF74650">
    <property type="entry name" value="Galactose mutarotase-like"/>
    <property type="match status" value="1"/>
</dbReference>
<evidence type="ECO:0000259" key="11">
    <source>
        <dbReference type="Pfam" id="PF01055"/>
    </source>
</evidence>
<dbReference type="EC" id="3.2.1.20" evidence="3"/>
<evidence type="ECO:0000256" key="3">
    <source>
        <dbReference type="ARBA" id="ARBA00012741"/>
    </source>
</evidence>
<evidence type="ECO:0000259" key="12">
    <source>
        <dbReference type="Pfam" id="PF13802"/>
    </source>
</evidence>
<evidence type="ECO:0000256" key="2">
    <source>
        <dbReference type="ARBA" id="ARBA00007806"/>
    </source>
</evidence>
<evidence type="ECO:0000256" key="6">
    <source>
        <dbReference type="ARBA" id="ARBA00023180"/>
    </source>
</evidence>
<evidence type="ECO:0000256" key="7">
    <source>
        <dbReference type="ARBA" id="ARBA00023295"/>
    </source>
</evidence>
<dbReference type="Gene3D" id="2.60.40.1760">
    <property type="entry name" value="glycosyl hydrolase (family 31)"/>
    <property type="match status" value="1"/>
</dbReference>
<dbReference type="CDD" id="cd14752">
    <property type="entry name" value="GH31_N"/>
    <property type="match status" value="1"/>
</dbReference>
<feature type="domain" description="Glycosyl hydrolase family 31 C-terminal" evidence="13">
    <location>
        <begin position="669"/>
        <end position="758"/>
    </location>
</feature>
<dbReference type="Pfam" id="PF13802">
    <property type="entry name" value="Gal_mutarotas_2"/>
    <property type="match status" value="1"/>
</dbReference>
<dbReference type="Pfam" id="PF21365">
    <property type="entry name" value="Glyco_hydro_31_3rd"/>
    <property type="match status" value="1"/>
</dbReference>
<dbReference type="Gene3D" id="3.20.20.80">
    <property type="entry name" value="Glycosidases"/>
    <property type="match status" value="1"/>
</dbReference>
<evidence type="ECO:0000256" key="8">
    <source>
        <dbReference type="ARBA" id="ARBA00041343"/>
    </source>
</evidence>
<evidence type="ECO:0000313" key="14">
    <source>
        <dbReference type="EMBL" id="RHN72936.1"/>
    </source>
</evidence>
<comment type="caution">
    <text evidence="14">The sequence shown here is derived from an EMBL/GenBank/DDBJ whole genome shotgun (WGS) entry which is preliminary data.</text>
</comment>
<gene>
    <name evidence="14" type="ORF">MtrunA17_Chr2g0293111</name>
</gene>
<dbReference type="InterPro" id="IPR048395">
    <property type="entry name" value="Glyco_hydro_31_C"/>
</dbReference>
<dbReference type="FunFam" id="2.60.40.1180:FF:000044">
    <property type="entry name" value="Alpha-glucosidase 1"/>
    <property type="match status" value="1"/>
</dbReference>
<dbReference type="Gene3D" id="2.60.40.1180">
    <property type="entry name" value="Golgi alpha-mannosidase II"/>
    <property type="match status" value="2"/>
</dbReference>
<dbReference type="InterPro" id="IPR011013">
    <property type="entry name" value="Gal_mutarotase_sf_dom"/>
</dbReference>
<dbReference type="Pfam" id="PF01055">
    <property type="entry name" value="Glyco_hydro_31_2nd"/>
    <property type="match status" value="1"/>
</dbReference>
<evidence type="ECO:0000256" key="1">
    <source>
        <dbReference type="ARBA" id="ARBA00001657"/>
    </source>
</evidence>
<keyword evidence="5 9" id="KW-0378">Hydrolase</keyword>
<dbReference type="InterPro" id="IPR030459">
    <property type="entry name" value="Glyco_hydro_31_CS"/>
</dbReference>
<dbReference type="InterPro" id="IPR025887">
    <property type="entry name" value="Glyco_hydro_31_N_dom"/>
</dbReference>
<dbReference type="InterPro" id="IPR000322">
    <property type="entry name" value="Glyco_hydro_31_TIM"/>
</dbReference>
<dbReference type="FunFam" id="3.20.20.80:FF:000016">
    <property type="entry name" value="Maltase-glucoamylase, intestinal"/>
    <property type="match status" value="1"/>
</dbReference>
<evidence type="ECO:0000256" key="9">
    <source>
        <dbReference type="RuleBase" id="RU361185"/>
    </source>
</evidence>
<proteinExistence type="inferred from homology"/>
<dbReference type="GO" id="GO:0030246">
    <property type="term" value="F:carbohydrate binding"/>
    <property type="evidence" value="ECO:0007669"/>
    <property type="project" value="InterPro"/>
</dbReference>
<name>A0A396J4F2_MEDTR</name>
<evidence type="ECO:0000256" key="10">
    <source>
        <dbReference type="SAM" id="SignalP"/>
    </source>
</evidence>
<dbReference type="InterPro" id="IPR013780">
    <property type="entry name" value="Glyco_hydro_b"/>
</dbReference>
<dbReference type="GO" id="GO:0005975">
    <property type="term" value="P:carbohydrate metabolic process"/>
    <property type="evidence" value="ECO:0007669"/>
    <property type="project" value="InterPro"/>
</dbReference>
<dbReference type="InterPro" id="IPR017853">
    <property type="entry name" value="GH"/>
</dbReference>
<keyword evidence="6" id="KW-0325">Glycoprotein</keyword>
<accession>A0A396J4F2</accession>
<dbReference type="EMBL" id="PSQE01000002">
    <property type="protein sequence ID" value="RHN72936.1"/>
    <property type="molecule type" value="Genomic_DNA"/>
</dbReference>